<keyword evidence="3" id="KW-1185">Reference proteome</keyword>
<dbReference type="AlphaFoldDB" id="W4VEK9"/>
<dbReference type="InterPro" id="IPR036259">
    <property type="entry name" value="MFS_trans_sf"/>
</dbReference>
<evidence type="ECO:0000256" key="1">
    <source>
        <dbReference type="SAM" id="Phobius"/>
    </source>
</evidence>
<feature type="transmembrane region" description="Helical" evidence="1">
    <location>
        <begin position="20"/>
        <end position="44"/>
    </location>
</feature>
<comment type="caution">
    <text evidence="2">The sequence shown here is derived from an EMBL/GenBank/DDBJ whole genome shotgun (WGS) entry which is preliminary data.</text>
</comment>
<accession>W4VEK9</accession>
<keyword evidence="1" id="KW-0472">Membrane</keyword>
<proteinExistence type="predicted"/>
<dbReference type="RefSeq" id="WP_369403371.1">
    <property type="nucleotide sequence ID" value="NZ_BAVS01000001.1"/>
</dbReference>
<dbReference type="Proteomes" id="UP000019102">
    <property type="component" value="Unassembled WGS sequence"/>
</dbReference>
<sequence>MLLYTGVLIFVFQTSYWMLLAYGVVIGFAYPLFNVPFISLTYDIIGKATDAKNLRIEYIIIREWFINIGRVTAILIFIIAVSRIDPVKIIPILLLTIGGGNLLAYYFVRKTNLLIYSSHK</sequence>
<keyword evidence="1" id="KW-1133">Transmembrane helix</keyword>
<gene>
    <name evidence="2" type="ORF">JCM21714_130</name>
</gene>
<reference evidence="2 3" key="1">
    <citation type="journal article" date="2014" name="Genome Announc.">
        <title>Draft Genome Sequence of the Boron-Tolerant and Moderately Halotolerant Bacterium Gracilibacillus boraciitolerans JCM 21714T.</title>
        <authorList>
            <person name="Ahmed I."/>
            <person name="Oshima K."/>
            <person name="Suda W."/>
            <person name="Kitamura K."/>
            <person name="Iida T."/>
            <person name="Ohmori Y."/>
            <person name="Fujiwara T."/>
            <person name="Hattori M."/>
            <person name="Ohkuma M."/>
        </authorList>
    </citation>
    <scope>NUCLEOTIDE SEQUENCE [LARGE SCALE GENOMIC DNA]</scope>
    <source>
        <strain evidence="2 3">JCM 21714</strain>
    </source>
</reference>
<name>W4VEK9_9BACI</name>
<dbReference type="eggNOG" id="COG2211">
    <property type="taxonomic scope" value="Bacteria"/>
</dbReference>
<organism evidence="2 3">
    <name type="scientific">Gracilibacillus boraciitolerans JCM 21714</name>
    <dbReference type="NCBI Taxonomy" id="1298598"/>
    <lineage>
        <taxon>Bacteria</taxon>
        <taxon>Bacillati</taxon>
        <taxon>Bacillota</taxon>
        <taxon>Bacilli</taxon>
        <taxon>Bacillales</taxon>
        <taxon>Bacillaceae</taxon>
        <taxon>Gracilibacillus</taxon>
    </lineage>
</organism>
<evidence type="ECO:0000313" key="3">
    <source>
        <dbReference type="Proteomes" id="UP000019102"/>
    </source>
</evidence>
<keyword evidence="1" id="KW-0812">Transmembrane</keyword>
<evidence type="ECO:0000313" key="2">
    <source>
        <dbReference type="EMBL" id="GAE91189.1"/>
    </source>
</evidence>
<dbReference type="STRING" id="1298598.JCM21714_130"/>
<dbReference type="SUPFAM" id="SSF103473">
    <property type="entry name" value="MFS general substrate transporter"/>
    <property type="match status" value="1"/>
</dbReference>
<feature type="transmembrane region" description="Helical" evidence="1">
    <location>
        <begin position="64"/>
        <end position="83"/>
    </location>
</feature>
<protein>
    <submittedName>
        <fullName evidence="2">Membrane protein</fullName>
    </submittedName>
</protein>
<dbReference type="EMBL" id="BAVS01000001">
    <property type="protein sequence ID" value="GAE91189.1"/>
    <property type="molecule type" value="Genomic_DNA"/>
</dbReference>
<feature type="transmembrane region" description="Helical" evidence="1">
    <location>
        <begin position="89"/>
        <end position="108"/>
    </location>
</feature>